<protein>
    <submittedName>
        <fullName evidence="3">Uncharacterized protein</fullName>
    </submittedName>
</protein>
<evidence type="ECO:0000256" key="2">
    <source>
        <dbReference type="SAM" id="MobiDB-lite"/>
    </source>
</evidence>
<dbReference type="EMBL" id="BQNB010016827">
    <property type="protein sequence ID" value="GJT56247.1"/>
    <property type="molecule type" value="Genomic_DNA"/>
</dbReference>
<evidence type="ECO:0000256" key="1">
    <source>
        <dbReference type="SAM" id="Coils"/>
    </source>
</evidence>
<evidence type="ECO:0000313" key="4">
    <source>
        <dbReference type="Proteomes" id="UP001151760"/>
    </source>
</evidence>
<gene>
    <name evidence="3" type="ORF">Tco_0991301</name>
</gene>
<comment type="caution">
    <text evidence="3">The sequence shown here is derived from an EMBL/GenBank/DDBJ whole genome shotgun (WGS) entry which is preliminary data.</text>
</comment>
<accession>A0ABQ5F0L2</accession>
<reference evidence="3" key="1">
    <citation type="journal article" date="2022" name="Int. J. Mol. Sci.">
        <title>Draft Genome of Tanacetum Coccineum: Genomic Comparison of Closely Related Tanacetum-Family Plants.</title>
        <authorList>
            <person name="Yamashiro T."/>
            <person name="Shiraishi A."/>
            <person name="Nakayama K."/>
            <person name="Satake H."/>
        </authorList>
    </citation>
    <scope>NUCLEOTIDE SEQUENCE</scope>
</reference>
<feature type="coiled-coil region" evidence="1">
    <location>
        <begin position="21"/>
        <end position="48"/>
    </location>
</feature>
<proteinExistence type="predicted"/>
<keyword evidence="1" id="KW-0175">Coiled coil</keyword>
<evidence type="ECO:0000313" key="3">
    <source>
        <dbReference type="EMBL" id="GJT56247.1"/>
    </source>
</evidence>
<name>A0ABQ5F0L2_9ASTR</name>
<dbReference type="Proteomes" id="UP001151760">
    <property type="component" value="Unassembled WGS sequence"/>
</dbReference>
<reference evidence="3" key="2">
    <citation type="submission" date="2022-01" db="EMBL/GenBank/DDBJ databases">
        <authorList>
            <person name="Yamashiro T."/>
            <person name="Shiraishi A."/>
            <person name="Satake H."/>
            <person name="Nakayama K."/>
        </authorList>
    </citation>
    <scope>NUCLEOTIDE SEQUENCE</scope>
</reference>
<sequence length="214" mass="24454">MNERRSEADRTLDFKALDFQKIELIEKVTALQEQNELFRAENEKVKQHYKELHDSIKITRAKTIKKMTSLLTKNEKLKAQLKGKIQCITMHVVKSKVLAPGVNCFTEASGSKPRSNTKKNRILPTKSDNKKKVEAHPRNNKSKLNQKSRVDSSISSTHTCVVKYLKSDNAPTVKIVSSTVKQVWKATGKLVANVGYQWKPTGKKIYFRRTVPFN</sequence>
<keyword evidence="4" id="KW-1185">Reference proteome</keyword>
<organism evidence="3 4">
    <name type="scientific">Tanacetum coccineum</name>
    <dbReference type="NCBI Taxonomy" id="301880"/>
    <lineage>
        <taxon>Eukaryota</taxon>
        <taxon>Viridiplantae</taxon>
        <taxon>Streptophyta</taxon>
        <taxon>Embryophyta</taxon>
        <taxon>Tracheophyta</taxon>
        <taxon>Spermatophyta</taxon>
        <taxon>Magnoliopsida</taxon>
        <taxon>eudicotyledons</taxon>
        <taxon>Gunneridae</taxon>
        <taxon>Pentapetalae</taxon>
        <taxon>asterids</taxon>
        <taxon>campanulids</taxon>
        <taxon>Asterales</taxon>
        <taxon>Asteraceae</taxon>
        <taxon>Asteroideae</taxon>
        <taxon>Anthemideae</taxon>
        <taxon>Anthemidinae</taxon>
        <taxon>Tanacetum</taxon>
    </lineage>
</organism>
<feature type="region of interest" description="Disordered" evidence="2">
    <location>
        <begin position="108"/>
        <end position="152"/>
    </location>
</feature>
<feature type="compositionally biased region" description="Basic and acidic residues" evidence="2">
    <location>
        <begin position="127"/>
        <end position="137"/>
    </location>
</feature>